<gene>
    <name evidence="3" type="ORF">QRD39_06260</name>
</gene>
<dbReference type="RefSeq" id="WP_285956005.1">
    <property type="nucleotide sequence ID" value="NZ_JASUZV010000008.1"/>
</dbReference>
<dbReference type="EMBL" id="JASUZV010000008">
    <property type="protein sequence ID" value="MDL5043714.1"/>
    <property type="molecule type" value="Genomic_DNA"/>
</dbReference>
<sequence>MLPFTIKSTMTRDLYLRFSWKIFRQHKFAMAYLIIMPILILIYCVANGLPIYGIFLASLFLVAMYYLINMKMNRTYNKNPLMQNLESTFTFEEDHVIVTTKRGTLTLNYEDITDIYETKYDIFMMTGKNFGNPFVKKDLTEEEIQFIRSLKHKK</sequence>
<accession>A0ABT7LSU1</accession>
<feature type="transmembrane region" description="Helical" evidence="1">
    <location>
        <begin position="28"/>
        <end position="45"/>
    </location>
</feature>
<keyword evidence="1" id="KW-0472">Membrane</keyword>
<dbReference type="Proteomes" id="UP001529255">
    <property type="component" value="Unassembled WGS sequence"/>
</dbReference>
<keyword evidence="4" id="KW-1185">Reference proteome</keyword>
<keyword evidence="1" id="KW-0812">Transmembrane</keyword>
<feature type="domain" description="YcxB-like C-terminal" evidence="2">
    <location>
        <begin position="91"/>
        <end position="150"/>
    </location>
</feature>
<feature type="transmembrane region" description="Helical" evidence="1">
    <location>
        <begin position="51"/>
        <end position="68"/>
    </location>
</feature>
<comment type="caution">
    <text evidence="3">The sequence shown here is derived from an EMBL/GenBank/DDBJ whole genome shotgun (WGS) entry which is preliminary data.</text>
</comment>
<evidence type="ECO:0000313" key="4">
    <source>
        <dbReference type="Proteomes" id="UP001529255"/>
    </source>
</evidence>
<organism evidence="3 4">
    <name type="scientific">Streptococcus raffinosi</name>
    <dbReference type="NCBI Taxonomy" id="3053355"/>
    <lineage>
        <taxon>Bacteria</taxon>
        <taxon>Bacillati</taxon>
        <taxon>Bacillota</taxon>
        <taxon>Bacilli</taxon>
        <taxon>Lactobacillales</taxon>
        <taxon>Streptococcaceae</taxon>
        <taxon>Streptococcus</taxon>
    </lineage>
</organism>
<name>A0ABT7LSU1_9STRE</name>
<protein>
    <submittedName>
        <fullName evidence="3">YcxB family protein</fullName>
    </submittedName>
</protein>
<evidence type="ECO:0000313" key="3">
    <source>
        <dbReference type="EMBL" id="MDL5043714.1"/>
    </source>
</evidence>
<keyword evidence="1" id="KW-1133">Transmembrane helix</keyword>
<evidence type="ECO:0000256" key="1">
    <source>
        <dbReference type="SAM" id="Phobius"/>
    </source>
</evidence>
<dbReference type="Pfam" id="PF14317">
    <property type="entry name" value="YcxB"/>
    <property type="match status" value="1"/>
</dbReference>
<reference evidence="3 4" key="1">
    <citation type="submission" date="2023-06" db="EMBL/GenBank/DDBJ databases">
        <title>A potential novel species of Streptococcus isolated from human milk sample.</title>
        <authorList>
            <person name="Nguyen H.V."/>
            <person name="Trinh A.T.V."/>
            <person name="Hoang A.T.L."/>
            <person name="Bui L.N.H."/>
            <person name="Tran Q.T.L."/>
            <person name="Trinh T."/>
        </authorList>
    </citation>
    <scope>NUCLEOTIDE SEQUENCE [LARGE SCALE GENOMIC DNA]</scope>
    <source>
        <strain evidence="3 4">VTCC 12812</strain>
    </source>
</reference>
<evidence type="ECO:0000259" key="2">
    <source>
        <dbReference type="Pfam" id="PF14317"/>
    </source>
</evidence>
<proteinExistence type="predicted"/>
<dbReference type="InterPro" id="IPR025588">
    <property type="entry name" value="YcxB-like_C"/>
</dbReference>